<protein>
    <submittedName>
        <fullName evidence="1">Uncharacterized protein</fullName>
    </submittedName>
</protein>
<sequence>MKIATPTEEPSIILATMPMPLMSNNKISFPPWGNDDSHFIVHAGMKMLKYLEKPQCFRLGLF</sequence>
<evidence type="ECO:0000313" key="2">
    <source>
        <dbReference type="Proteomes" id="UP000005876"/>
    </source>
</evidence>
<dbReference type="Proteomes" id="UP000005876">
    <property type="component" value="Chromosome"/>
</dbReference>
<proteinExistence type="predicted"/>
<gene>
    <name evidence="1" type="ordered locus">HPL003_06830</name>
</gene>
<reference evidence="1 2" key="3">
    <citation type="journal article" date="2012" name="J. Bacteriol.">
        <title>Genome Sequence of Paenibacillus terrae HPL-003, a Xylanase-Producing Bacterium Isolated from Soil Found in Forest Residue.</title>
        <authorList>
            <person name="Shin S.H."/>
            <person name="Kim S."/>
            <person name="Kim J.Y."/>
            <person name="Song H.Y."/>
            <person name="Cho S.J."/>
            <person name="Kim D.R."/>
            <person name="Lee K.I."/>
            <person name="Lim H.K."/>
            <person name="Park N.J."/>
            <person name="Hwang I.T."/>
            <person name="Yang K.S."/>
        </authorList>
    </citation>
    <scope>NUCLEOTIDE SEQUENCE [LARGE SCALE GENOMIC DNA]</scope>
    <source>
        <strain evidence="1 2">HPL-003</strain>
    </source>
</reference>
<evidence type="ECO:0000313" key="1">
    <source>
        <dbReference type="EMBL" id="AET58129.1"/>
    </source>
</evidence>
<organism evidence="1 2">
    <name type="scientific">Paenibacillus terrae (strain HPL-003)</name>
    <dbReference type="NCBI Taxonomy" id="985665"/>
    <lineage>
        <taxon>Bacteria</taxon>
        <taxon>Bacillati</taxon>
        <taxon>Bacillota</taxon>
        <taxon>Bacilli</taxon>
        <taxon>Bacillales</taxon>
        <taxon>Paenibacillaceae</taxon>
        <taxon>Paenibacillus</taxon>
    </lineage>
</organism>
<dbReference type="HOGENOM" id="CLU_2899990_0_0_9"/>
<dbReference type="EMBL" id="CP003107">
    <property type="protein sequence ID" value="AET58129.1"/>
    <property type="molecule type" value="Genomic_DNA"/>
</dbReference>
<accession>G7W3P2</accession>
<reference evidence="2" key="1">
    <citation type="submission" date="2011-11" db="EMBL/GenBank/DDBJ databases">
        <title>Complete sequence of Paenibacillus terrae HPL-003.</title>
        <authorList>
            <person name="Shin S.H."/>
            <person name="Kim S."/>
            <person name="Kim J.Y."/>
        </authorList>
    </citation>
    <scope>NUCLEOTIDE SEQUENCE [LARGE SCALE GENOMIC DNA]</scope>
    <source>
        <strain evidence="2">HPL-003</strain>
    </source>
</reference>
<dbReference type="AlphaFoldDB" id="G7W3P2"/>
<name>G7W3P2_PAETH</name>
<dbReference type="KEGG" id="pta:HPL003_06830"/>
<reference key="2">
    <citation type="submission" date="2011-11" db="EMBL/GenBank/DDBJ databases">
        <authorList>
            <person name="Shin S.H."/>
            <person name="Kim S."/>
            <person name="Kim J.Y."/>
        </authorList>
    </citation>
    <scope>NUCLEOTIDE SEQUENCE</scope>
    <source>
        <strain>HPL-003</strain>
    </source>
</reference>